<dbReference type="InterPro" id="IPR001127">
    <property type="entry name" value="PTS_EIIA_1_perm"/>
</dbReference>
<sequence>MFGLGKKKLVADEQLYAPVTGDVIDLGQVSDPVFAQKMMGDGFAIVPENGEVVAPVTGKVTIASGHAIGLQRADGLEILLHLGIDTVQLNGAPFDIQVKVGDIVAGGDALVNVDWQQIKDADLDTTTMIIITNTAESLDQLVVTNDHYQAGQVVGSATAK</sequence>
<protein>
    <submittedName>
        <fullName evidence="8">PTS system IIA component (Glc family)</fullName>
    </submittedName>
</protein>
<dbReference type="SUPFAM" id="SSF51261">
    <property type="entry name" value="Duplicated hybrid motif"/>
    <property type="match status" value="1"/>
</dbReference>
<dbReference type="PROSITE" id="PS00371">
    <property type="entry name" value="PTS_EIIA_TYPE_1_HIS"/>
    <property type="match status" value="1"/>
</dbReference>
<evidence type="ECO:0000256" key="2">
    <source>
        <dbReference type="ARBA" id="ARBA00004651"/>
    </source>
</evidence>
<keyword evidence="4" id="KW-0762">Sugar transport</keyword>
<dbReference type="Gene3D" id="2.70.70.10">
    <property type="entry name" value="Glucose Permease (Domain IIA)"/>
    <property type="match status" value="1"/>
</dbReference>
<accession>A0A288QAM8</accession>
<dbReference type="PANTHER" id="PTHR45008">
    <property type="entry name" value="PTS SYSTEM GLUCOSE-SPECIFIC EIIA COMPONENT"/>
    <property type="match status" value="1"/>
</dbReference>
<dbReference type="EMBL" id="QRAS01000001">
    <property type="protein sequence ID" value="RDL11756.1"/>
    <property type="molecule type" value="Genomic_DNA"/>
</dbReference>
<keyword evidence="7" id="KW-0418">Kinase</keyword>
<comment type="caution">
    <text evidence="8">The sequence shown here is derived from an EMBL/GenBank/DDBJ whole genome shotgun (WGS) entry which is preliminary data.</text>
</comment>
<gene>
    <name evidence="8" type="ORF">DFP99_0174</name>
</gene>
<proteinExistence type="predicted"/>
<dbReference type="AlphaFoldDB" id="A0A288QAM8"/>
<dbReference type="GO" id="GO:0016301">
    <property type="term" value="F:kinase activity"/>
    <property type="evidence" value="ECO:0007669"/>
    <property type="project" value="UniProtKB-KW"/>
</dbReference>
<reference evidence="8 9" key="1">
    <citation type="submission" date="2018-07" db="EMBL/GenBank/DDBJ databases">
        <title>Genomic Encyclopedia of Type Strains, Phase III (KMG-III): the genomes of soil and plant-associated and newly described type strains.</title>
        <authorList>
            <person name="Whitman W."/>
        </authorList>
    </citation>
    <scope>NUCLEOTIDE SEQUENCE [LARGE SCALE GENOMIC DNA]</scope>
    <source>
        <strain evidence="8 9">CECT 7031</strain>
    </source>
</reference>
<evidence type="ECO:0000256" key="6">
    <source>
        <dbReference type="ARBA" id="ARBA00022683"/>
    </source>
</evidence>
<name>A0A288QAM8_9LACO</name>
<evidence type="ECO:0000313" key="8">
    <source>
        <dbReference type="EMBL" id="RDL11756.1"/>
    </source>
</evidence>
<dbReference type="GO" id="GO:0009401">
    <property type="term" value="P:phosphoenolpyruvate-dependent sugar phosphotransferase system"/>
    <property type="evidence" value="ECO:0007669"/>
    <property type="project" value="UniProtKB-KW"/>
</dbReference>
<dbReference type="FunFam" id="2.70.70.10:FF:000001">
    <property type="entry name" value="PTS system glucose-specific IIA component"/>
    <property type="match status" value="1"/>
</dbReference>
<dbReference type="InterPro" id="IPR011055">
    <property type="entry name" value="Dup_hybrid_motif"/>
</dbReference>
<dbReference type="GO" id="GO:0005886">
    <property type="term" value="C:plasma membrane"/>
    <property type="evidence" value="ECO:0007669"/>
    <property type="project" value="UniProtKB-SubCell"/>
</dbReference>
<dbReference type="PANTHER" id="PTHR45008:SF1">
    <property type="entry name" value="PTS SYSTEM GLUCOSE-SPECIFIC EIIA COMPONENT"/>
    <property type="match status" value="1"/>
</dbReference>
<evidence type="ECO:0000256" key="3">
    <source>
        <dbReference type="ARBA" id="ARBA00022448"/>
    </source>
</evidence>
<keyword evidence="5" id="KW-0808">Transferase</keyword>
<keyword evidence="3" id="KW-0813">Transport</keyword>
<dbReference type="InterPro" id="IPR050890">
    <property type="entry name" value="PTS_EIIA_component"/>
</dbReference>
<dbReference type="GeneID" id="94545750"/>
<evidence type="ECO:0000256" key="5">
    <source>
        <dbReference type="ARBA" id="ARBA00022679"/>
    </source>
</evidence>
<evidence type="ECO:0000256" key="4">
    <source>
        <dbReference type="ARBA" id="ARBA00022597"/>
    </source>
</evidence>
<organism evidence="8 9">
    <name type="scientific">Weissella soli</name>
    <dbReference type="NCBI Taxonomy" id="155866"/>
    <lineage>
        <taxon>Bacteria</taxon>
        <taxon>Bacillati</taxon>
        <taxon>Bacillota</taxon>
        <taxon>Bacilli</taxon>
        <taxon>Lactobacillales</taxon>
        <taxon>Lactobacillaceae</taxon>
        <taxon>Weissella</taxon>
    </lineage>
</organism>
<dbReference type="GO" id="GO:0005737">
    <property type="term" value="C:cytoplasm"/>
    <property type="evidence" value="ECO:0007669"/>
    <property type="project" value="UniProtKB-SubCell"/>
</dbReference>
<dbReference type="Pfam" id="PF00358">
    <property type="entry name" value="PTS_EIIA_1"/>
    <property type="match status" value="1"/>
</dbReference>
<comment type="subcellular location">
    <subcellularLocation>
        <location evidence="2">Cell membrane</location>
        <topology evidence="2">Multi-pass membrane protein</topology>
    </subcellularLocation>
    <subcellularLocation>
        <location evidence="1">Cytoplasm</location>
    </subcellularLocation>
</comment>
<dbReference type="KEGG" id="wso:WSWS_00545"/>
<keyword evidence="6" id="KW-0598">Phosphotransferase system</keyword>
<dbReference type="Proteomes" id="UP000254912">
    <property type="component" value="Unassembled WGS sequence"/>
</dbReference>
<evidence type="ECO:0000313" key="9">
    <source>
        <dbReference type="Proteomes" id="UP000254912"/>
    </source>
</evidence>
<dbReference type="RefSeq" id="WP_070229828.1">
    <property type="nucleotide sequence ID" value="NZ_BJYO01000002.1"/>
</dbReference>
<keyword evidence="9" id="KW-1185">Reference proteome</keyword>
<evidence type="ECO:0000256" key="7">
    <source>
        <dbReference type="ARBA" id="ARBA00022777"/>
    </source>
</evidence>
<evidence type="ECO:0000256" key="1">
    <source>
        <dbReference type="ARBA" id="ARBA00004496"/>
    </source>
</evidence>
<dbReference type="NCBIfam" id="TIGR00830">
    <property type="entry name" value="PTBA"/>
    <property type="match status" value="1"/>
</dbReference>
<dbReference type="PROSITE" id="PS51093">
    <property type="entry name" value="PTS_EIIA_TYPE_1"/>
    <property type="match status" value="1"/>
</dbReference>